<organism evidence="3 4">
    <name type="scientific">Sesamum indicum</name>
    <name type="common">Oriental sesame</name>
    <name type="synonym">Sesamum orientale</name>
    <dbReference type="NCBI Taxonomy" id="4182"/>
    <lineage>
        <taxon>Eukaryota</taxon>
        <taxon>Viridiplantae</taxon>
        <taxon>Streptophyta</taxon>
        <taxon>Embryophyta</taxon>
        <taxon>Tracheophyta</taxon>
        <taxon>Spermatophyta</taxon>
        <taxon>Magnoliopsida</taxon>
        <taxon>eudicotyledons</taxon>
        <taxon>Gunneridae</taxon>
        <taxon>Pentapetalae</taxon>
        <taxon>asterids</taxon>
        <taxon>lamiids</taxon>
        <taxon>Lamiales</taxon>
        <taxon>Pedaliaceae</taxon>
        <taxon>Sesamum</taxon>
    </lineage>
</organism>
<evidence type="ECO:0000256" key="1">
    <source>
        <dbReference type="ARBA" id="ARBA00022737"/>
    </source>
</evidence>
<dbReference type="KEGG" id="sind:105160582"/>
<proteinExistence type="predicted"/>
<dbReference type="InterPro" id="IPR002885">
    <property type="entry name" value="PPR_rpt"/>
</dbReference>
<dbReference type="PROSITE" id="PS51375">
    <property type="entry name" value="PPR"/>
    <property type="match status" value="2"/>
</dbReference>
<feature type="repeat" description="PPR" evidence="2">
    <location>
        <begin position="251"/>
        <end position="285"/>
    </location>
</feature>
<keyword evidence="1" id="KW-0677">Repeat</keyword>
<dbReference type="InterPro" id="IPR046848">
    <property type="entry name" value="E_motif"/>
</dbReference>
<dbReference type="FunFam" id="1.25.40.10:FF:000729">
    <property type="entry name" value="Pentatricopeptide repeat-containing protein At4g25270, chloroplastic"/>
    <property type="match status" value="1"/>
</dbReference>
<dbReference type="FunCoup" id="A0A6I9T793">
    <property type="interactions" value="447"/>
</dbReference>
<feature type="repeat" description="PPR" evidence="2">
    <location>
        <begin position="150"/>
        <end position="184"/>
    </location>
</feature>
<name>A0A6I9T793_SESIN</name>
<dbReference type="InParanoid" id="A0A6I9T793"/>
<dbReference type="FunFam" id="1.25.40.10:FF:000285">
    <property type="entry name" value="Pentatricopeptide repeat-containing protein, chloroplastic"/>
    <property type="match status" value="1"/>
</dbReference>
<evidence type="ECO:0000256" key="2">
    <source>
        <dbReference type="PROSITE-ProRule" id="PRU00708"/>
    </source>
</evidence>
<dbReference type="Proteomes" id="UP000504604">
    <property type="component" value="Linkage group LG4"/>
</dbReference>
<dbReference type="Pfam" id="PF13041">
    <property type="entry name" value="PPR_2"/>
    <property type="match status" value="2"/>
</dbReference>
<gene>
    <name evidence="4" type="primary">LOC105160582</name>
</gene>
<evidence type="ECO:0000313" key="3">
    <source>
        <dbReference type="Proteomes" id="UP000504604"/>
    </source>
</evidence>
<dbReference type="AlphaFoldDB" id="A0A6I9T793"/>
<dbReference type="RefSeq" id="XP_011076324.1">
    <property type="nucleotide sequence ID" value="XM_011078022.2"/>
</dbReference>
<keyword evidence="3" id="KW-1185">Reference proteome</keyword>
<dbReference type="GO" id="GO:0009451">
    <property type="term" value="P:RNA modification"/>
    <property type="evidence" value="ECO:0007669"/>
    <property type="project" value="InterPro"/>
</dbReference>
<dbReference type="PANTHER" id="PTHR47926:SF515">
    <property type="entry name" value="UMP-CMP KINASE"/>
    <property type="match status" value="1"/>
</dbReference>
<dbReference type="Pfam" id="PF20431">
    <property type="entry name" value="E_motif"/>
    <property type="match status" value="1"/>
</dbReference>
<dbReference type="InterPro" id="IPR011990">
    <property type="entry name" value="TPR-like_helical_dom_sf"/>
</dbReference>
<dbReference type="Gramene" id="SIN_1016657.t">
    <property type="protein sequence ID" value="SIN_1016657.t.cds1"/>
    <property type="gene ID" value="SIN_1016657"/>
</dbReference>
<dbReference type="InterPro" id="IPR046960">
    <property type="entry name" value="PPR_At4g14850-like_plant"/>
</dbReference>
<dbReference type="GO" id="GO:0003723">
    <property type="term" value="F:RNA binding"/>
    <property type="evidence" value="ECO:0007669"/>
    <property type="project" value="InterPro"/>
</dbReference>
<dbReference type="GeneID" id="105160582"/>
<dbReference type="OrthoDB" id="1882394at2759"/>
<dbReference type="FunFam" id="1.25.40.10:FF:001788">
    <property type="entry name" value="Pentatricopeptide repeat-containing protein At4g25270, chloroplastic"/>
    <property type="match status" value="1"/>
</dbReference>
<dbReference type="PANTHER" id="PTHR47926">
    <property type="entry name" value="PENTATRICOPEPTIDE REPEAT-CONTAINING PROTEIN"/>
    <property type="match status" value="1"/>
</dbReference>
<dbReference type="NCBIfam" id="TIGR00756">
    <property type="entry name" value="PPR"/>
    <property type="match status" value="3"/>
</dbReference>
<dbReference type="Gene3D" id="1.25.40.10">
    <property type="entry name" value="Tetratricopeptide repeat domain"/>
    <property type="match status" value="4"/>
</dbReference>
<sequence length="518" mass="58785">MNLCFLNTACLGRNFSCSSAKKKYEKHDKIYQTKKSKLPFPRSYPTPLLTDQKIQSQSKLQALETVINKLESSLKNGVVINDPQIFASLLETCFQLKAIDYGIKVHGLIPEKLLRKNVGILSKLLRLYACNGQVEKAHEMFDVMPDRNSSAFPWNSLISGYAEEGLYEDALALYFQMVEEGVEPDQYTFPRVLKACGGVGMIQVGEEVHRHVIRFGFGNNTFVLNALVDMYAKCGDIIRARKVFNSIDKKALVSWNSMIVGYIRHGLIVEAMSILRWMIEEGCEPDSVTLSAVLTSMSPYKIGTQIHGWVFRRGTEWNLSVANSMIVFYSNQDKLEKVKWLFECMPKRDVVSWNSIISAHSKDSAAIEYFNRMMDSDASPDGITFVPLLSACAHLGMVKDGERMFSMMVERYQISPSMEHYACMVNLYARAGLLSEAYDFVVNRMEIEAGPTVWGALLYGCYLHGNAEVGEIAANHLFELEPDGEHNFELLIKIYRKAGRYKDIERIRSMMMERGLEL</sequence>
<evidence type="ECO:0000313" key="4">
    <source>
        <dbReference type="RefSeq" id="XP_011076324.1"/>
    </source>
</evidence>
<accession>A0A6I9T793</accession>
<dbReference type="Pfam" id="PF01535">
    <property type="entry name" value="PPR"/>
    <property type="match status" value="5"/>
</dbReference>
<reference evidence="4" key="1">
    <citation type="submission" date="2025-08" db="UniProtKB">
        <authorList>
            <consortium name="RefSeq"/>
        </authorList>
    </citation>
    <scope>IDENTIFICATION</scope>
</reference>
<protein>
    <submittedName>
        <fullName evidence="4">Pentatricopeptide repeat-containing protein At4g25270, chloroplastic</fullName>
    </submittedName>
</protein>